<evidence type="ECO:0000313" key="1">
    <source>
        <dbReference type="EMBL" id="GAE95070.1"/>
    </source>
</evidence>
<protein>
    <recommendedName>
        <fullName evidence="3">ATP-dependent RNA helicase</fullName>
    </recommendedName>
</protein>
<dbReference type="AlphaFoldDB" id="W4VNW1"/>
<dbReference type="STRING" id="1298598.JCM21714_4278"/>
<keyword evidence="2" id="KW-1185">Reference proteome</keyword>
<organism evidence="1 2">
    <name type="scientific">Gracilibacillus boraciitolerans JCM 21714</name>
    <dbReference type="NCBI Taxonomy" id="1298598"/>
    <lineage>
        <taxon>Bacteria</taxon>
        <taxon>Bacillati</taxon>
        <taxon>Bacillota</taxon>
        <taxon>Bacilli</taxon>
        <taxon>Bacillales</taxon>
        <taxon>Bacillaceae</taxon>
        <taxon>Gracilibacillus</taxon>
    </lineage>
</organism>
<accession>W4VNW1</accession>
<dbReference type="EMBL" id="BAVS01000038">
    <property type="protein sequence ID" value="GAE95070.1"/>
    <property type="molecule type" value="Genomic_DNA"/>
</dbReference>
<sequence>MPHAFQQFINTRSTTRQLLIFVPTISLLEKVRSFCPAETVHAGGDPDRKEKVNLFREKRLIY</sequence>
<evidence type="ECO:0008006" key="3">
    <source>
        <dbReference type="Google" id="ProtNLM"/>
    </source>
</evidence>
<name>W4VNW1_9BACI</name>
<evidence type="ECO:0000313" key="2">
    <source>
        <dbReference type="Proteomes" id="UP000019102"/>
    </source>
</evidence>
<gene>
    <name evidence="1" type="ORF">JCM21714_4278</name>
</gene>
<proteinExistence type="predicted"/>
<dbReference type="Proteomes" id="UP000019102">
    <property type="component" value="Unassembled WGS sequence"/>
</dbReference>
<reference evidence="1 2" key="1">
    <citation type="journal article" date="2014" name="Genome Announc.">
        <title>Draft Genome Sequence of the Boron-Tolerant and Moderately Halotolerant Bacterium Gracilibacillus boraciitolerans JCM 21714T.</title>
        <authorList>
            <person name="Ahmed I."/>
            <person name="Oshima K."/>
            <person name="Suda W."/>
            <person name="Kitamura K."/>
            <person name="Iida T."/>
            <person name="Ohmori Y."/>
            <person name="Fujiwara T."/>
            <person name="Hattori M."/>
            <person name="Ohkuma M."/>
        </authorList>
    </citation>
    <scope>NUCLEOTIDE SEQUENCE [LARGE SCALE GENOMIC DNA]</scope>
    <source>
        <strain evidence="1 2">JCM 21714</strain>
    </source>
</reference>
<dbReference type="RefSeq" id="WP_235182967.1">
    <property type="nucleotide sequence ID" value="NZ_BAVS01000038.1"/>
</dbReference>
<comment type="caution">
    <text evidence="1">The sequence shown here is derived from an EMBL/GenBank/DDBJ whole genome shotgun (WGS) entry which is preliminary data.</text>
</comment>